<dbReference type="AlphaFoldDB" id="A0A6P5AT55"/>
<dbReference type="Proteomes" id="UP000515135">
    <property type="component" value="Unplaced"/>
</dbReference>
<organism evidence="2 3">
    <name type="scientific">Branchiostoma belcheri</name>
    <name type="common">Amphioxus</name>
    <dbReference type="NCBI Taxonomy" id="7741"/>
    <lineage>
        <taxon>Eukaryota</taxon>
        <taxon>Metazoa</taxon>
        <taxon>Chordata</taxon>
        <taxon>Cephalochordata</taxon>
        <taxon>Leptocardii</taxon>
        <taxon>Amphioxiformes</taxon>
        <taxon>Branchiostomatidae</taxon>
        <taxon>Branchiostoma</taxon>
    </lineage>
</organism>
<dbReference type="GeneID" id="109486809"/>
<dbReference type="RefSeq" id="XP_019646267.1">
    <property type="nucleotide sequence ID" value="XM_019790708.1"/>
</dbReference>
<name>A0A6P5AT55_BRABE</name>
<keyword evidence="1" id="KW-0732">Signal</keyword>
<evidence type="ECO:0000313" key="3">
    <source>
        <dbReference type="RefSeq" id="XP_019646267.1"/>
    </source>
</evidence>
<sequence length="212" mass="23784">MAFLQLIAVTLLAVAFCEDVPQGQASDGPTFLQRENYLLKLLLGHKDLKWNGNEVNGVRTVIEDIRAGKDPKAEVKEEFRQNLGSDIAQQLFDVGEQIMEAELEAKDQFQRDFNMNYHEKNALQKLEKDVVAGKDPLHESPKIMRRINKDGRKLFNLTPEDQDTEKALLTATYGEETAQQILDAIKVIREEVQAKASADADAEEAMKAEIGG</sequence>
<accession>A0A6P5AT55</accession>
<keyword evidence="2" id="KW-1185">Reference proteome</keyword>
<dbReference type="OrthoDB" id="10047720at2759"/>
<proteinExistence type="predicted"/>
<feature type="signal peptide" evidence="1">
    <location>
        <begin position="1"/>
        <end position="17"/>
    </location>
</feature>
<reference evidence="3" key="1">
    <citation type="submission" date="2025-08" db="UniProtKB">
        <authorList>
            <consortium name="RefSeq"/>
        </authorList>
    </citation>
    <scope>IDENTIFICATION</scope>
    <source>
        <tissue evidence="3">Gonad</tissue>
    </source>
</reference>
<evidence type="ECO:0000313" key="2">
    <source>
        <dbReference type="Proteomes" id="UP000515135"/>
    </source>
</evidence>
<evidence type="ECO:0000256" key="1">
    <source>
        <dbReference type="SAM" id="SignalP"/>
    </source>
</evidence>
<protein>
    <submittedName>
        <fullName evidence="3">Uncharacterized protein LOC109486809 isoform X2</fullName>
    </submittedName>
</protein>
<gene>
    <name evidence="3" type="primary">LOC109486809</name>
</gene>
<feature type="chain" id="PRO_5027673096" evidence="1">
    <location>
        <begin position="18"/>
        <end position="212"/>
    </location>
</feature>